<reference evidence="6 7" key="1">
    <citation type="submission" date="2020-01" db="EMBL/GenBank/DDBJ databases">
        <title>Insect and environment-associated Actinomycetes.</title>
        <authorList>
            <person name="Currrie C."/>
            <person name="Chevrette M."/>
            <person name="Carlson C."/>
            <person name="Stubbendieck R."/>
            <person name="Wendt-Pienkowski E."/>
        </authorList>
    </citation>
    <scope>NUCLEOTIDE SEQUENCE [LARGE SCALE GENOMIC DNA]</scope>
    <source>
        <strain evidence="6 7">SID14172</strain>
    </source>
</reference>
<evidence type="ECO:0000313" key="6">
    <source>
        <dbReference type="EMBL" id="NEB22707.1"/>
    </source>
</evidence>
<keyword evidence="1" id="KW-0805">Transcription regulation</keyword>
<evidence type="ECO:0000313" key="7">
    <source>
        <dbReference type="Proteomes" id="UP000469545"/>
    </source>
</evidence>
<dbReference type="InterPro" id="IPR001647">
    <property type="entry name" value="HTH_TetR"/>
</dbReference>
<name>A0A6N9UYA8_9ACTN</name>
<dbReference type="GO" id="GO:0000976">
    <property type="term" value="F:transcription cis-regulatory region binding"/>
    <property type="evidence" value="ECO:0007669"/>
    <property type="project" value="TreeGrafter"/>
</dbReference>
<dbReference type="PRINTS" id="PR00455">
    <property type="entry name" value="HTHTETR"/>
</dbReference>
<dbReference type="EMBL" id="JAAGMB010000981">
    <property type="protein sequence ID" value="NEB22707.1"/>
    <property type="molecule type" value="Genomic_DNA"/>
</dbReference>
<dbReference type="SUPFAM" id="SSF48498">
    <property type="entry name" value="Tetracyclin repressor-like, C-terminal domain"/>
    <property type="match status" value="1"/>
</dbReference>
<keyword evidence="7" id="KW-1185">Reference proteome</keyword>
<proteinExistence type="predicted"/>
<dbReference type="Pfam" id="PF00440">
    <property type="entry name" value="TetR_N"/>
    <property type="match status" value="1"/>
</dbReference>
<keyword evidence="2 4" id="KW-0238">DNA-binding</keyword>
<dbReference type="InterPro" id="IPR023772">
    <property type="entry name" value="DNA-bd_HTH_TetR-type_CS"/>
</dbReference>
<evidence type="ECO:0000256" key="2">
    <source>
        <dbReference type="ARBA" id="ARBA00023125"/>
    </source>
</evidence>
<evidence type="ECO:0000256" key="1">
    <source>
        <dbReference type="ARBA" id="ARBA00023015"/>
    </source>
</evidence>
<dbReference type="NCBIfam" id="NF041196">
    <property type="entry name" value="ScbR_bind_reg"/>
    <property type="match status" value="1"/>
</dbReference>
<dbReference type="Gene3D" id="1.10.357.10">
    <property type="entry name" value="Tetracycline Repressor, domain 2"/>
    <property type="match status" value="1"/>
</dbReference>
<gene>
    <name evidence="6" type="ORF">G3I46_40490</name>
</gene>
<dbReference type="AlphaFoldDB" id="A0A6N9UYA8"/>
<accession>A0A6N9UYA8</accession>
<dbReference type="PANTHER" id="PTHR30055:SF234">
    <property type="entry name" value="HTH-TYPE TRANSCRIPTIONAL REGULATOR BETI"/>
    <property type="match status" value="1"/>
</dbReference>
<dbReference type="GO" id="GO:0003700">
    <property type="term" value="F:DNA-binding transcription factor activity"/>
    <property type="evidence" value="ECO:0007669"/>
    <property type="project" value="TreeGrafter"/>
</dbReference>
<evidence type="ECO:0000256" key="3">
    <source>
        <dbReference type="ARBA" id="ARBA00023163"/>
    </source>
</evidence>
<dbReference type="RefSeq" id="WP_164143744.1">
    <property type="nucleotide sequence ID" value="NZ_JAAGMB010000981.1"/>
</dbReference>
<dbReference type="Proteomes" id="UP000469545">
    <property type="component" value="Unassembled WGS sequence"/>
</dbReference>
<feature type="DNA-binding region" description="H-T-H motif" evidence="4">
    <location>
        <begin position="31"/>
        <end position="50"/>
    </location>
</feature>
<evidence type="ECO:0000256" key="4">
    <source>
        <dbReference type="PROSITE-ProRule" id="PRU00335"/>
    </source>
</evidence>
<sequence length="208" mass="22522">MVKQERALRTREALIKSAATVFDRDGFSVASLTAISSLAGVSNGALHFHFASKAALADAVEEAAAERLAHIVTVHEEEAANALQLLVNTSHELARRLTADVVLRAGFELSRDQVREGGPGLYQQWHRWVEGALKRAAGEGVLNQVKPEDAATSVVAATTGFEVLGPQDPEWLSHRTITRFWRLLLPRLADPSVLGDLVAAGSRPHVRP</sequence>
<feature type="domain" description="HTH tetR-type" evidence="5">
    <location>
        <begin position="8"/>
        <end position="68"/>
    </location>
</feature>
<dbReference type="InterPro" id="IPR047923">
    <property type="entry name" value="ArpA-like"/>
</dbReference>
<dbReference type="SUPFAM" id="SSF46689">
    <property type="entry name" value="Homeodomain-like"/>
    <property type="match status" value="1"/>
</dbReference>
<comment type="caution">
    <text evidence="6">The sequence shown here is derived from an EMBL/GenBank/DDBJ whole genome shotgun (WGS) entry which is preliminary data.</text>
</comment>
<protein>
    <submittedName>
        <fullName evidence="6">TetR family transcriptional regulator</fullName>
    </submittedName>
</protein>
<dbReference type="InterPro" id="IPR050109">
    <property type="entry name" value="HTH-type_TetR-like_transc_reg"/>
</dbReference>
<organism evidence="6 7">
    <name type="scientific">Streptomyces coelicoflavus</name>
    <dbReference type="NCBI Taxonomy" id="285562"/>
    <lineage>
        <taxon>Bacteria</taxon>
        <taxon>Bacillati</taxon>
        <taxon>Actinomycetota</taxon>
        <taxon>Actinomycetes</taxon>
        <taxon>Kitasatosporales</taxon>
        <taxon>Streptomycetaceae</taxon>
        <taxon>Streptomyces</taxon>
    </lineage>
</organism>
<dbReference type="InterPro" id="IPR036271">
    <property type="entry name" value="Tet_transcr_reg_TetR-rel_C_sf"/>
</dbReference>
<dbReference type="InterPro" id="IPR009057">
    <property type="entry name" value="Homeodomain-like_sf"/>
</dbReference>
<dbReference type="PROSITE" id="PS01081">
    <property type="entry name" value="HTH_TETR_1"/>
    <property type="match status" value="1"/>
</dbReference>
<dbReference type="PROSITE" id="PS50977">
    <property type="entry name" value="HTH_TETR_2"/>
    <property type="match status" value="1"/>
</dbReference>
<keyword evidence="3" id="KW-0804">Transcription</keyword>
<evidence type="ECO:0000259" key="5">
    <source>
        <dbReference type="PROSITE" id="PS50977"/>
    </source>
</evidence>
<dbReference type="PANTHER" id="PTHR30055">
    <property type="entry name" value="HTH-TYPE TRANSCRIPTIONAL REGULATOR RUTR"/>
    <property type="match status" value="1"/>
</dbReference>